<dbReference type="RefSeq" id="WP_217148469.1">
    <property type="nucleotide sequence ID" value="NZ_JAFMOY010000115.1"/>
</dbReference>
<dbReference type="CDD" id="cd08472">
    <property type="entry name" value="PBP2_CrgA_like_3"/>
    <property type="match status" value="1"/>
</dbReference>
<evidence type="ECO:0000256" key="3">
    <source>
        <dbReference type="ARBA" id="ARBA00023125"/>
    </source>
</evidence>
<sequence>MDQFQAMKIFIRIAELESFSRAAEDLNLPRATVSTTLKRLEQKLGVRLFLRTTRQVKITDEGKIYYQRCLQLISALEESDTLFAHHKKQPAGIVRIDMPHSLARVMVIPALQAFYQRYPQITLSVSANDNAINLLDQGVDCVVRAWPSEDDNLQSRHLADLKQITCASPEYLAKFGTPETPEDLAGHQAVGYFFAHQRADSHLEFVTDGKIEKRQLASKLTVSGADAYVAAAKAGFGLIQASELAMAQELVQGELVEVLHQHLPPPMPLYIMYPPGRFLAPRIRVLLDWLITLFSSPAHPEKQNAIIGKIVDLILD</sequence>
<dbReference type="InterPro" id="IPR005119">
    <property type="entry name" value="LysR_subst-bd"/>
</dbReference>
<dbReference type="PANTHER" id="PTHR30537:SF72">
    <property type="entry name" value="LYSR FAMILY TRANSCRIPTIONAL REGULATOR"/>
    <property type="match status" value="1"/>
</dbReference>
<dbReference type="InterPro" id="IPR058163">
    <property type="entry name" value="LysR-type_TF_proteobact-type"/>
</dbReference>
<protein>
    <submittedName>
        <fullName evidence="6">LysR family transcriptional regulator</fullName>
    </submittedName>
</protein>
<dbReference type="Pfam" id="PF03466">
    <property type="entry name" value="LysR_substrate"/>
    <property type="match status" value="1"/>
</dbReference>
<comment type="caution">
    <text evidence="6">The sequence shown here is derived from an EMBL/GenBank/DDBJ whole genome shotgun (WGS) entry which is preliminary data.</text>
</comment>
<evidence type="ECO:0000313" key="7">
    <source>
        <dbReference type="Proteomes" id="UP000739284"/>
    </source>
</evidence>
<evidence type="ECO:0000256" key="1">
    <source>
        <dbReference type="ARBA" id="ARBA00009437"/>
    </source>
</evidence>
<evidence type="ECO:0000256" key="4">
    <source>
        <dbReference type="ARBA" id="ARBA00023163"/>
    </source>
</evidence>
<comment type="similarity">
    <text evidence="1">Belongs to the LysR transcriptional regulatory family.</text>
</comment>
<keyword evidence="3" id="KW-0238">DNA-binding</keyword>
<name>A0ABS6LCF1_9GAMM</name>
<dbReference type="Pfam" id="PF00126">
    <property type="entry name" value="HTH_1"/>
    <property type="match status" value="1"/>
</dbReference>
<evidence type="ECO:0000259" key="5">
    <source>
        <dbReference type="PROSITE" id="PS50931"/>
    </source>
</evidence>
<keyword evidence="4" id="KW-0804">Transcription</keyword>
<proteinExistence type="inferred from homology"/>
<accession>A0ABS6LCF1</accession>
<dbReference type="PANTHER" id="PTHR30537">
    <property type="entry name" value="HTH-TYPE TRANSCRIPTIONAL REGULATOR"/>
    <property type="match status" value="1"/>
</dbReference>
<keyword evidence="7" id="KW-1185">Reference proteome</keyword>
<dbReference type="Proteomes" id="UP000739284">
    <property type="component" value="Unassembled WGS sequence"/>
</dbReference>
<evidence type="ECO:0000256" key="2">
    <source>
        <dbReference type="ARBA" id="ARBA00023015"/>
    </source>
</evidence>
<organism evidence="6 7">
    <name type="scientific">Rahnella ecdela</name>
    <dbReference type="NCBI Taxonomy" id="2816250"/>
    <lineage>
        <taxon>Bacteria</taxon>
        <taxon>Pseudomonadati</taxon>
        <taxon>Pseudomonadota</taxon>
        <taxon>Gammaproteobacteria</taxon>
        <taxon>Enterobacterales</taxon>
        <taxon>Yersiniaceae</taxon>
        <taxon>Rahnella</taxon>
    </lineage>
</organism>
<feature type="domain" description="HTH lysR-type" evidence="5">
    <location>
        <begin position="1"/>
        <end position="59"/>
    </location>
</feature>
<dbReference type="EMBL" id="JAFMOY010000115">
    <property type="protein sequence ID" value="MBU9844613.1"/>
    <property type="molecule type" value="Genomic_DNA"/>
</dbReference>
<evidence type="ECO:0000313" key="6">
    <source>
        <dbReference type="EMBL" id="MBU9844613.1"/>
    </source>
</evidence>
<gene>
    <name evidence="6" type="ORF">J1784_06240</name>
</gene>
<dbReference type="PROSITE" id="PS50931">
    <property type="entry name" value="HTH_LYSR"/>
    <property type="match status" value="1"/>
</dbReference>
<keyword evidence="2" id="KW-0805">Transcription regulation</keyword>
<dbReference type="InterPro" id="IPR000847">
    <property type="entry name" value="LysR_HTH_N"/>
</dbReference>
<reference evidence="6 7" key="1">
    <citation type="submission" date="2021-03" db="EMBL/GenBank/DDBJ databases">
        <title>Five novel Rahnella species.</title>
        <authorList>
            <person name="Brady C."/>
            <person name="Asselin J."/>
            <person name="Beer S."/>
            <person name="Bruberg M.B."/>
            <person name="Crampton B."/>
            <person name="Venter S."/>
            <person name="Arnold D."/>
            <person name="Denman S."/>
        </authorList>
    </citation>
    <scope>NUCLEOTIDE SEQUENCE [LARGE SCALE GENOMIC DNA]</scope>
    <source>
        <strain evidence="6 7">FRB 231</strain>
    </source>
</reference>